<reference evidence="2 3" key="1">
    <citation type="submission" date="2019-03" db="EMBL/GenBank/DDBJ databases">
        <title>Genomic Encyclopedia of Archaeal and Bacterial Type Strains, Phase II (KMG-II): from individual species to whole genera.</title>
        <authorList>
            <person name="Goeker M."/>
        </authorList>
    </citation>
    <scope>NUCLEOTIDE SEQUENCE [LARGE SCALE GENOMIC DNA]</scope>
    <source>
        <strain evidence="2 3">DSM 18435</strain>
    </source>
</reference>
<dbReference type="AlphaFoldDB" id="A0A4R6TPW8"/>
<feature type="chain" id="PRO_5020415021" description="Intein" evidence="1">
    <location>
        <begin position="22"/>
        <end position="197"/>
    </location>
</feature>
<sequence length="197" mass="22633">MKNFKNIRLALLMTGAFSVTAFTMNAQENPEKSTMDQQEEIASETTKKTYKLWRNNEVIKNSVKISTEKKMAVMLADKDSNDINQERVLPKKQVMKTVEIDNDADDAYDERIKFRYDASATSDFVLISDKDEILVALENGENLEILEDQHIAKDNSSDNKDSYVFTDKNGKEVEFFIETYEDLDSLSNNDNTKKSEK</sequence>
<accession>A0A4R6TPW8</accession>
<evidence type="ECO:0008006" key="4">
    <source>
        <dbReference type="Google" id="ProtNLM"/>
    </source>
</evidence>
<evidence type="ECO:0000256" key="1">
    <source>
        <dbReference type="SAM" id="SignalP"/>
    </source>
</evidence>
<dbReference type="Proteomes" id="UP000295468">
    <property type="component" value="Unassembled WGS sequence"/>
</dbReference>
<comment type="caution">
    <text evidence="2">The sequence shown here is derived from an EMBL/GenBank/DDBJ whole genome shotgun (WGS) entry which is preliminary data.</text>
</comment>
<keyword evidence="3" id="KW-1185">Reference proteome</keyword>
<feature type="signal peptide" evidence="1">
    <location>
        <begin position="1"/>
        <end position="21"/>
    </location>
</feature>
<evidence type="ECO:0000313" key="3">
    <source>
        <dbReference type="Proteomes" id="UP000295468"/>
    </source>
</evidence>
<keyword evidence="1" id="KW-0732">Signal</keyword>
<dbReference type="OrthoDB" id="1452108at2"/>
<evidence type="ECO:0000313" key="2">
    <source>
        <dbReference type="EMBL" id="TDQ31431.1"/>
    </source>
</evidence>
<name>A0A4R6TPW8_9FLAO</name>
<dbReference type="RefSeq" id="WP_133644254.1">
    <property type="nucleotide sequence ID" value="NZ_SNYI01000002.1"/>
</dbReference>
<organism evidence="2 3">
    <name type="scientific">Zeaxanthinibacter enoshimensis</name>
    <dbReference type="NCBI Taxonomy" id="392009"/>
    <lineage>
        <taxon>Bacteria</taxon>
        <taxon>Pseudomonadati</taxon>
        <taxon>Bacteroidota</taxon>
        <taxon>Flavobacteriia</taxon>
        <taxon>Flavobacteriales</taxon>
        <taxon>Flavobacteriaceae</taxon>
        <taxon>Zeaxanthinibacter</taxon>
    </lineage>
</organism>
<protein>
    <recommendedName>
        <fullName evidence="4">Intein</fullName>
    </recommendedName>
</protein>
<gene>
    <name evidence="2" type="ORF">CLV82_2139</name>
</gene>
<dbReference type="EMBL" id="SNYI01000002">
    <property type="protein sequence ID" value="TDQ31431.1"/>
    <property type="molecule type" value="Genomic_DNA"/>
</dbReference>
<proteinExistence type="predicted"/>